<accession>A0AAE0ZYS4</accession>
<dbReference type="Proteomes" id="UP001283361">
    <property type="component" value="Unassembled WGS sequence"/>
</dbReference>
<organism evidence="1 2">
    <name type="scientific">Elysia crispata</name>
    <name type="common">lettuce slug</name>
    <dbReference type="NCBI Taxonomy" id="231223"/>
    <lineage>
        <taxon>Eukaryota</taxon>
        <taxon>Metazoa</taxon>
        <taxon>Spiralia</taxon>
        <taxon>Lophotrochozoa</taxon>
        <taxon>Mollusca</taxon>
        <taxon>Gastropoda</taxon>
        <taxon>Heterobranchia</taxon>
        <taxon>Euthyneura</taxon>
        <taxon>Panpulmonata</taxon>
        <taxon>Sacoglossa</taxon>
        <taxon>Placobranchoidea</taxon>
        <taxon>Plakobranchidae</taxon>
        <taxon>Elysia</taxon>
    </lineage>
</organism>
<dbReference type="AlphaFoldDB" id="A0AAE0ZYS4"/>
<reference evidence="1" key="1">
    <citation type="journal article" date="2023" name="G3 (Bethesda)">
        <title>A reference genome for the long-term kleptoplast-retaining sea slug Elysia crispata morphotype clarki.</title>
        <authorList>
            <person name="Eastman K.E."/>
            <person name="Pendleton A.L."/>
            <person name="Shaikh M.A."/>
            <person name="Suttiyut T."/>
            <person name="Ogas R."/>
            <person name="Tomko P."/>
            <person name="Gavelis G."/>
            <person name="Widhalm J.R."/>
            <person name="Wisecaver J.H."/>
        </authorList>
    </citation>
    <scope>NUCLEOTIDE SEQUENCE</scope>
    <source>
        <strain evidence="1">ECLA1</strain>
    </source>
</reference>
<proteinExistence type="predicted"/>
<comment type="caution">
    <text evidence="1">The sequence shown here is derived from an EMBL/GenBank/DDBJ whole genome shotgun (WGS) entry which is preliminary data.</text>
</comment>
<evidence type="ECO:0000313" key="1">
    <source>
        <dbReference type="EMBL" id="KAK3777768.1"/>
    </source>
</evidence>
<protein>
    <submittedName>
        <fullName evidence="1">Uncharacterized protein</fullName>
    </submittedName>
</protein>
<sequence length="89" mass="10414">MLTEQNVITGEHLPRFWLVRCSQQPIKTLQITFYKFWNKPAEREALGVSSTVVALGLINVHPTRILSFKVDQSIRQESWQVEWGNNFQK</sequence>
<evidence type="ECO:0000313" key="2">
    <source>
        <dbReference type="Proteomes" id="UP001283361"/>
    </source>
</evidence>
<gene>
    <name evidence="1" type="ORF">RRG08_038019</name>
</gene>
<keyword evidence="2" id="KW-1185">Reference proteome</keyword>
<dbReference type="EMBL" id="JAWDGP010003058">
    <property type="protein sequence ID" value="KAK3777768.1"/>
    <property type="molecule type" value="Genomic_DNA"/>
</dbReference>
<name>A0AAE0ZYS4_9GAST</name>